<comment type="caution">
    <text evidence="1">The sequence shown here is derived from an EMBL/GenBank/DDBJ whole genome shotgun (WGS) entry which is preliminary data.</text>
</comment>
<dbReference type="OrthoDB" id="9801336at2"/>
<name>A0A5C8P409_9BURK</name>
<dbReference type="Pfam" id="PF06980">
    <property type="entry name" value="DUF1302"/>
    <property type="match status" value="1"/>
</dbReference>
<dbReference type="EMBL" id="VDUY01000001">
    <property type="protein sequence ID" value="TXL68396.1"/>
    <property type="molecule type" value="Genomic_DNA"/>
</dbReference>
<reference evidence="1 2" key="1">
    <citation type="submission" date="2019-06" db="EMBL/GenBank/DDBJ databases">
        <title>Quisquiliibacterium sp. nov., isolated from a maize field.</title>
        <authorList>
            <person name="Lin S.-Y."/>
            <person name="Tsai C.-F."/>
            <person name="Young C.-C."/>
        </authorList>
    </citation>
    <scope>NUCLEOTIDE SEQUENCE [LARGE SCALE GENOMIC DNA]</scope>
    <source>
        <strain evidence="1 2">CC-CFT501</strain>
    </source>
</reference>
<accession>A0A5C8P409</accession>
<dbReference type="Proteomes" id="UP000321548">
    <property type="component" value="Unassembled WGS sequence"/>
</dbReference>
<sequence>MATAIPSAFVLPSVQAQTATKTGVSTASPAGLGFKPAEPTRWNGWLQVDAAYGWQSPGHFQNLRTMAELAGRGAWENGAKWKLSAQASLDAAYGISDHYLPGVRRDQRAELRLREAYVDFGAGSWEFRLGKQNIVWGEMVGLFFADVVSAKDLRSFVLPEFEQIRIPQWAARAEWFGDDTHLELVWLPAPEVDRIGEPGAEFFPWPPQYQGYGYSILGDERPSRRLSNSGIGARVSTLVSGWDLTAFVYRAPDTQAAFNRSLVPGATPADPQSVVYQARYDKVTRIGGTVSKDFDGIVAKAEIVHTSGRKFGLLPLDAGSGLAELDTIDWAASLDFTPADDWRVNAQFYQRAFLDHDAATGTDRRENGMSLLVAHALTGRLDAEFLGITSLNRSDRLLRAMLTWKPDANRRIRAGVDVFAGNPLGLFGRFDNSDRLWAEYRYSF</sequence>
<proteinExistence type="predicted"/>
<evidence type="ECO:0008006" key="3">
    <source>
        <dbReference type="Google" id="ProtNLM"/>
    </source>
</evidence>
<organism evidence="1 2">
    <name type="scientific">Zeimonas arvi</name>
    <dbReference type="NCBI Taxonomy" id="2498847"/>
    <lineage>
        <taxon>Bacteria</taxon>
        <taxon>Pseudomonadati</taxon>
        <taxon>Pseudomonadota</taxon>
        <taxon>Betaproteobacteria</taxon>
        <taxon>Burkholderiales</taxon>
        <taxon>Burkholderiaceae</taxon>
        <taxon>Zeimonas</taxon>
    </lineage>
</organism>
<evidence type="ECO:0000313" key="2">
    <source>
        <dbReference type="Proteomes" id="UP000321548"/>
    </source>
</evidence>
<protein>
    <recommendedName>
        <fullName evidence="3">Alginate export domain-containing protein</fullName>
    </recommendedName>
</protein>
<dbReference type="SUPFAM" id="SSF56935">
    <property type="entry name" value="Porins"/>
    <property type="match status" value="1"/>
</dbReference>
<dbReference type="RefSeq" id="WP_147702537.1">
    <property type="nucleotide sequence ID" value="NZ_VDUY01000001.1"/>
</dbReference>
<dbReference type="InterPro" id="IPR010727">
    <property type="entry name" value="DUF1302"/>
</dbReference>
<dbReference type="AlphaFoldDB" id="A0A5C8P409"/>
<evidence type="ECO:0000313" key="1">
    <source>
        <dbReference type="EMBL" id="TXL68396.1"/>
    </source>
</evidence>
<gene>
    <name evidence="1" type="ORF">FHP08_01540</name>
</gene>
<keyword evidence="2" id="KW-1185">Reference proteome</keyword>